<feature type="region of interest" description="Disordered" evidence="1">
    <location>
        <begin position="1"/>
        <end position="20"/>
    </location>
</feature>
<accession>A0A6H5FYG1</accession>
<evidence type="ECO:0000313" key="3">
    <source>
        <dbReference type="Proteomes" id="UP000479000"/>
    </source>
</evidence>
<keyword evidence="3" id="KW-1185">Reference proteome</keyword>
<name>A0A6H5FYG1_9HEMI</name>
<dbReference type="EMBL" id="CADCXU010002739">
    <property type="protein sequence ID" value="CAA9994867.1"/>
    <property type="molecule type" value="Genomic_DNA"/>
</dbReference>
<evidence type="ECO:0000256" key="1">
    <source>
        <dbReference type="SAM" id="MobiDB-lite"/>
    </source>
</evidence>
<reference evidence="2 3" key="1">
    <citation type="submission" date="2020-02" db="EMBL/GenBank/DDBJ databases">
        <authorList>
            <person name="Ferguson B K."/>
        </authorList>
    </citation>
    <scope>NUCLEOTIDE SEQUENCE [LARGE SCALE GENOMIC DNA]</scope>
</reference>
<gene>
    <name evidence="2" type="ORF">NTEN_LOCUS1683</name>
</gene>
<dbReference type="AlphaFoldDB" id="A0A6H5FYG1"/>
<evidence type="ECO:0000313" key="2">
    <source>
        <dbReference type="EMBL" id="CAA9994867.1"/>
    </source>
</evidence>
<dbReference type="Proteomes" id="UP000479000">
    <property type="component" value="Unassembled WGS sequence"/>
</dbReference>
<sequence>VNKLRGSACGRRRGADTTEPGEQVVRDATGSRGRASGRWAQEYSWAALPLSSSVWRSSASAGLAACVKIRVGLFVIISLSIQAANGADFRNRSAYWAAIVPGGWSEIPPFCSGRLVISLIEGLGLPGSAPPGSGSGSAARLHGGRVDQCSNGIVFLR</sequence>
<organism evidence="2 3">
    <name type="scientific">Nesidiocoris tenuis</name>
    <dbReference type="NCBI Taxonomy" id="355587"/>
    <lineage>
        <taxon>Eukaryota</taxon>
        <taxon>Metazoa</taxon>
        <taxon>Ecdysozoa</taxon>
        <taxon>Arthropoda</taxon>
        <taxon>Hexapoda</taxon>
        <taxon>Insecta</taxon>
        <taxon>Pterygota</taxon>
        <taxon>Neoptera</taxon>
        <taxon>Paraneoptera</taxon>
        <taxon>Hemiptera</taxon>
        <taxon>Heteroptera</taxon>
        <taxon>Panheteroptera</taxon>
        <taxon>Cimicomorpha</taxon>
        <taxon>Miridae</taxon>
        <taxon>Dicyphina</taxon>
        <taxon>Nesidiocoris</taxon>
    </lineage>
</organism>
<proteinExistence type="predicted"/>
<protein>
    <submittedName>
        <fullName evidence="2">Uncharacterized protein</fullName>
    </submittedName>
</protein>
<feature type="non-terminal residue" evidence="2">
    <location>
        <position position="1"/>
    </location>
</feature>